<dbReference type="GO" id="GO:0007165">
    <property type="term" value="P:signal transduction"/>
    <property type="evidence" value="ECO:0007669"/>
    <property type="project" value="TreeGrafter"/>
</dbReference>
<dbReference type="SMART" id="SM00245">
    <property type="entry name" value="TSPc"/>
    <property type="match status" value="1"/>
</dbReference>
<dbReference type="Pfam" id="PF03572">
    <property type="entry name" value="Peptidase_S41"/>
    <property type="match status" value="1"/>
</dbReference>
<dbReference type="Gene3D" id="2.30.42.10">
    <property type="match status" value="1"/>
</dbReference>
<dbReference type="SUPFAM" id="SSF52096">
    <property type="entry name" value="ClpP/crotonase"/>
    <property type="match status" value="1"/>
</dbReference>
<keyword evidence="2 5" id="KW-0645">Protease</keyword>
<dbReference type="Gene3D" id="3.90.226.10">
    <property type="entry name" value="2-enoyl-CoA Hydratase, Chain A, domain 1"/>
    <property type="match status" value="1"/>
</dbReference>
<dbReference type="FunFam" id="2.30.42.10:FF:000063">
    <property type="entry name" value="Peptidase, S41 family"/>
    <property type="match status" value="1"/>
</dbReference>
<reference evidence="8 9" key="1">
    <citation type="submission" date="2016-11" db="EMBL/GenBank/DDBJ databases">
        <title>Rhizobium leguminosarum bv. viciae strain Vaf12 isolated from Vavilovia formosa root nodules from Russia, Dagestan.</title>
        <authorList>
            <person name="Kimeklis A."/>
        </authorList>
    </citation>
    <scope>NUCLEOTIDE SEQUENCE [LARGE SCALE GENOMIC DNA]</scope>
    <source>
        <strain evidence="8 9">Vaf-108</strain>
    </source>
</reference>
<name>A0A1L3ZGY5_RHILE</name>
<dbReference type="SMART" id="SM00228">
    <property type="entry name" value="PDZ"/>
    <property type="match status" value="1"/>
</dbReference>
<dbReference type="PROSITE" id="PS50106">
    <property type="entry name" value="PDZ"/>
    <property type="match status" value="1"/>
</dbReference>
<dbReference type="InterPro" id="IPR005151">
    <property type="entry name" value="Tail-specific_protease"/>
</dbReference>
<dbReference type="GO" id="GO:0030288">
    <property type="term" value="C:outer membrane-bounded periplasmic space"/>
    <property type="evidence" value="ECO:0007669"/>
    <property type="project" value="TreeGrafter"/>
</dbReference>
<keyword evidence="6" id="KW-0732">Signal</keyword>
<dbReference type="CDD" id="cd06782">
    <property type="entry name" value="cpPDZ_CPP-like"/>
    <property type="match status" value="1"/>
</dbReference>
<gene>
    <name evidence="8" type="ORF">BMW22_18500</name>
</gene>
<evidence type="ECO:0000259" key="7">
    <source>
        <dbReference type="PROSITE" id="PS50106"/>
    </source>
</evidence>
<dbReference type="SUPFAM" id="SSF50156">
    <property type="entry name" value="PDZ domain-like"/>
    <property type="match status" value="1"/>
</dbReference>
<evidence type="ECO:0000313" key="9">
    <source>
        <dbReference type="Proteomes" id="UP000183050"/>
    </source>
</evidence>
<feature type="domain" description="PDZ" evidence="7">
    <location>
        <begin position="94"/>
        <end position="156"/>
    </location>
</feature>
<dbReference type="InterPro" id="IPR036034">
    <property type="entry name" value="PDZ_sf"/>
</dbReference>
<evidence type="ECO:0000256" key="5">
    <source>
        <dbReference type="RuleBase" id="RU004404"/>
    </source>
</evidence>
<dbReference type="InterPro" id="IPR029045">
    <property type="entry name" value="ClpP/crotonase-like_dom_sf"/>
</dbReference>
<evidence type="ECO:0000256" key="3">
    <source>
        <dbReference type="ARBA" id="ARBA00022801"/>
    </source>
</evidence>
<keyword evidence="3 5" id="KW-0378">Hydrolase</keyword>
<dbReference type="InterPro" id="IPR001478">
    <property type="entry name" value="PDZ"/>
</dbReference>
<evidence type="ECO:0000313" key="8">
    <source>
        <dbReference type="EMBL" id="API54893.1"/>
    </source>
</evidence>
<feature type="chain" id="PRO_5013109155" description="PDZ domain-containing protein" evidence="6">
    <location>
        <begin position="21"/>
        <end position="452"/>
    </location>
</feature>
<dbReference type="AlphaFoldDB" id="A0A1L3ZGY5"/>
<dbReference type="NCBIfam" id="TIGR00225">
    <property type="entry name" value="prc"/>
    <property type="match status" value="1"/>
</dbReference>
<evidence type="ECO:0000256" key="6">
    <source>
        <dbReference type="SAM" id="SignalP"/>
    </source>
</evidence>
<dbReference type="GO" id="GO:0008236">
    <property type="term" value="F:serine-type peptidase activity"/>
    <property type="evidence" value="ECO:0007669"/>
    <property type="project" value="UniProtKB-KW"/>
</dbReference>
<accession>A0A1L3ZGY5</accession>
<feature type="signal peptide" evidence="6">
    <location>
        <begin position="1"/>
        <end position="20"/>
    </location>
</feature>
<dbReference type="InterPro" id="IPR041489">
    <property type="entry name" value="PDZ_6"/>
</dbReference>
<dbReference type="GO" id="GO:0004175">
    <property type="term" value="F:endopeptidase activity"/>
    <property type="evidence" value="ECO:0007669"/>
    <property type="project" value="TreeGrafter"/>
</dbReference>
<evidence type="ECO:0000256" key="1">
    <source>
        <dbReference type="ARBA" id="ARBA00009179"/>
    </source>
</evidence>
<dbReference type="PANTHER" id="PTHR32060:SF30">
    <property type="entry name" value="CARBOXY-TERMINAL PROCESSING PROTEASE CTPA"/>
    <property type="match status" value="1"/>
</dbReference>
<proteinExistence type="inferred from homology"/>
<dbReference type="GO" id="GO:0006508">
    <property type="term" value="P:proteolysis"/>
    <property type="evidence" value="ECO:0007669"/>
    <property type="project" value="UniProtKB-KW"/>
</dbReference>
<comment type="similarity">
    <text evidence="1 5">Belongs to the peptidase S41A family.</text>
</comment>
<dbReference type="EMBL" id="CP018228">
    <property type="protein sequence ID" value="API54893.1"/>
    <property type="molecule type" value="Genomic_DNA"/>
</dbReference>
<dbReference type="Pfam" id="PF17820">
    <property type="entry name" value="PDZ_6"/>
    <property type="match status" value="1"/>
</dbReference>
<protein>
    <recommendedName>
        <fullName evidence="7">PDZ domain-containing protein</fullName>
    </recommendedName>
</protein>
<dbReference type="PANTHER" id="PTHR32060">
    <property type="entry name" value="TAIL-SPECIFIC PROTEASE"/>
    <property type="match status" value="1"/>
</dbReference>
<dbReference type="Gene3D" id="3.30.750.44">
    <property type="match status" value="1"/>
</dbReference>
<evidence type="ECO:0000256" key="4">
    <source>
        <dbReference type="ARBA" id="ARBA00022825"/>
    </source>
</evidence>
<organism evidence="8 9">
    <name type="scientific">Rhizobium leguminosarum</name>
    <dbReference type="NCBI Taxonomy" id="384"/>
    <lineage>
        <taxon>Bacteria</taxon>
        <taxon>Pseudomonadati</taxon>
        <taxon>Pseudomonadota</taxon>
        <taxon>Alphaproteobacteria</taxon>
        <taxon>Hyphomicrobiales</taxon>
        <taxon>Rhizobiaceae</taxon>
        <taxon>Rhizobium/Agrobacterium group</taxon>
        <taxon>Rhizobium</taxon>
    </lineage>
</organism>
<dbReference type="Proteomes" id="UP000183050">
    <property type="component" value="Chromosome"/>
</dbReference>
<evidence type="ECO:0000256" key="2">
    <source>
        <dbReference type="ARBA" id="ARBA00022670"/>
    </source>
</evidence>
<keyword evidence="4 5" id="KW-0720">Serine protease</keyword>
<dbReference type="CDD" id="cd07560">
    <property type="entry name" value="Peptidase_S41_CPP"/>
    <property type="match status" value="1"/>
</dbReference>
<sequence>MARLAAAITVVASCAAAALAQLPLEGGATNERSPETSQKRALSYRQLALFGDVLEQVRNRHVGAPKDQELIRAAIEGMFMALDAHSSYLPPERFDEMRRQDAGKFGGLGIEATVEDGMVKVTAPIEDTPAERAGIKANDRIVEIDGQPTSGKSLEQMGAMFLGEVGSHVEVAIVREGVAKPIRLKLTREFITLGIARLTYVQTVPVIRLTSFSGQSYDGLERVIREAVSRAERSPAGIILDLRNNGGGPIDQARRVADAFLARGAIFYSRGRDENQTSRYEAVPDEIDALITAVPVIVLINGGTASAAEIVAGALQDHRRATLVGTRTFGKGVIQTVIALGEHTGVCLTTARIYTPSNRSIQALGIMPDIEVVQTVPEAFRGKDAIPGEAGLARHLPGEQGEATFTSSIYVPLDRADDQQLQYAVKLILRQAHHEAFPAEPETDRARHLRRY</sequence>
<dbReference type="InterPro" id="IPR004447">
    <property type="entry name" value="Peptidase_S41A"/>
</dbReference>